<proteinExistence type="predicted"/>
<accession>A0ABT0YXL7</accession>
<dbReference type="EMBL" id="JAMKFE010000027">
    <property type="protein sequence ID" value="MCM5682921.1"/>
    <property type="molecule type" value="Genomic_DNA"/>
</dbReference>
<sequence length="51" mass="5626">MSIKATPTTAELPPIDWYDPTPQPVVIELEGDSAWAAWDAAAEQLDQQEQT</sequence>
<dbReference type="Proteomes" id="UP001165541">
    <property type="component" value="Unassembled WGS sequence"/>
</dbReference>
<gene>
    <name evidence="1" type="ORF">M8A51_25645</name>
</gene>
<protein>
    <submittedName>
        <fullName evidence="1">Uncharacterized protein</fullName>
    </submittedName>
</protein>
<comment type="caution">
    <text evidence="1">The sequence shown here is derived from an EMBL/GenBank/DDBJ whole genome shotgun (WGS) entry which is preliminary data.</text>
</comment>
<evidence type="ECO:0000313" key="2">
    <source>
        <dbReference type="Proteomes" id="UP001165541"/>
    </source>
</evidence>
<organism evidence="1 2">
    <name type="scientific">Caldimonas mangrovi</name>
    <dbReference type="NCBI Taxonomy" id="2944811"/>
    <lineage>
        <taxon>Bacteria</taxon>
        <taxon>Pseudomonadati</taxon>
        <taxon>Pseudomonadota</taxon>
        <taxon>Betaproteobacteria</taxon>
        <taxon>Burkholderiales</taxon>
        <taxon>Sphaerotilaceae</taxon>
        <taxon>Caldimonas</taxon>
    </lineage>
</organism>
<name>A0ABT0YXL7_9BURK</name>
<dbReference type="RefSeq" id="WP_251781464.1">
    <property type="nucleotide sequence ID" value="NZ_JAMKFE010000027.1"/>
</dbReference>
<reference evidence="1" key="1">
    <citation type="submission" date="2022-05" db="EMBL/GenBank/DDBJ databases">
        <title>Schlegelella sp. nov., isolated from mangrove soil.</title>
        <authorList>
            <person name="Liu Y."/>
            <person name="Ge X."/>
            <person name="Liu W."/>
        </authorList>
    </citation>
    <scope>NUCLEOTIDE SEQUENCE</scope>
    <source>
        <strain evidence="1">S2-27</strain>
    </source>
</reference>
<evidence type="ECO:0000313" key="1">
    <source>
        <dbReference type="EMBL" id="MCM5682921.1"/>
    </source>
</evidence>
<keyword evidence="2" id="KW-1185">Reference proteome</keyword>